<dbReference type="EMBL" id="JAUOEL010000002">
    <property type="protein sequence ID" value="MDO5973870.1"/>
    <property type="molecule type" value="Genomic_DNA"/>
</dbReference>
<keyword evidence="2" id="KW-1185">Reference proteome</keyword>
<proteinExistence type="predicted"/>
<sequence>MSKRIIKGLDIEECRILKHIIIVADKNYGETAIGNVFYKRKLSTDYNLLKQKKEDDKYTGNRIEKLLKEYPQQENYPNDRIDVIILEAIKYKYPKSYLRNDLIIFNTDLEKLEILKNKNKINGKIYFTPNITDLSNVFAYVGKTFESPEIEINIYSDYQNEIKNEYTFSSSYFLDEKQILDELELIEFE</sequence>
<evidence type="ECO:0000313" key="2">
    <source>
        <dbReference type="Proteomes" id="UP001176806"/>
    </source>
</evidence>
<gene>
    <name evidence="1" type="ORF">Q4Q40_06700</name>
</gene>
<organism evidence="1 2">
    <name type="scientific">Flavivirga jejuensis</name>
    <dbReference type="NCBI Taxonomy" id="870487"/>
    <lineage>
        <taxon>Bacteria</taxon>
        <taxon>Pseudomonadati</taxon>
        <taxon>Bacteroidota</taxon>
        <taxon>Flavobacteriia</taxon>
        <taxon>Flavobacteriales</taxon>
        <taxon>Flavobacteriaceae</taxon>
        <taxon>Flavivirga</taxon>
    </lineage>
</organism>
<name>A0ABT8WLD3_9FLAO</name>
<accession>A0ABT8WLD3</accession>
<evidence type="ECO:0000313" key="1">
    <source>
        <dbReference type="EMBL" id="MDO5973870.1"/>
    </source>
</evidence>
<protein>
    <submittedName>
        <fullName evidence="1">Uncharacterized protein</fullName>
    </submittedName>
</protein>
<dbReference type="Proteomes" id="UP001176806">
    <property type="component" value="Unassembled WGS sequence"/>
</dbReference>
<dbReference type="RefSeq" id="WP_303301014.1">
    <property type="nucleotide sequence ID" value="NZ_BAABDA010000051.1"/>
</dbReference>
<comment type="caution">
    <text evidence="1">The sequence shown here is derived from an EMBL/GenBank/DDBJ whole genome shotgun (WGS) entry which is preliminary data.</text>
</comment>
<reference evidence="1" key="1">
    <citation type="submission" date="2023-07" db="EMBL/GenBank/DDBJ databases">
        <title>Two novel species in the genus Flavivirga.</title>
        <authorList>
            <person name="Kwon K."/>
        </authorList>
    </citation>
    <scope>NUCLEOTIDE SEQUENCE</scope>
    <source>
        <strain evidence="1">KACC 14158</strain>
    </source>
</reference>